<evidence type="ECO:0008006" key="4">
    <source>
        <dbReference type="Google" id="ProtNLM"/>
    </source>
</evidence>
<evidence type="ECO:0000313" key="2">
    <source>
        <dbReference type="EMBL" id="CAK9215912.1"/>
    </source>
</evidence>
<evidence type="ECO:0000313" key="3">
    <source>
        <dbReference type="Proteomes" id="UP001497512"/>
    </source>
</evidence>
<reference evidence="2" key="1">
    <citation type="submission" date="2024-02" db="EMBL/GenBank/DDBJ databases">
        <authorList>
            <consortium name="ELIXIR-Norway"/>
            <consortium name="Elixir Norway"/>
        </authorList>
    </citation>
    <scope>NUCLEOTIDE SEQUENCE</scope>
</reference>
<protein>
    <recommendedName>
        <fullName evidence="4">NADH dehydrogenase subunit 1</fullName>
    </recommendedName>
</protein>
<sequence length="70" mass="7629">MGAIGFIIGLPFMVIGGILWFAGMIIYILFKPLAIILPCGSCCECAISLAMWCMESPFKIANYFISCIPC</sequence>
<gene>
    <name evidence="2" type="ORF">CSSPTR1EN2_LOCUS13061</name>
</gene>
<dbReference type="EMBL" id="OZ019894">
    <property type="protein sequence ID" value="CAK9215912.1"/>
    <property type="molecule type" value="Genomic_DNA"/>
</dbReference>
<keyword evidence="1" id="KW-0472">Membrane</keyword>
<name>A0ABP0U9A7_9BRYO</name>
<feature type="transmembrane region" description="Helical" evidence="1">
    <location>
        <begin position="6"/>
        <end position="30"/>
    </location>
</feature>
<organism evidence="2 3">
    <name type="scientific">Sphagnum troendelagicum</name>
    <dbReference type="NCBI Taxonomy" id="128251"/>
    <lineage>
        <taxon>Eukaryota</taxon>
        <taxon>Viridiplantae</taxon>
        <taxon>Streptophyta</taxon>
        <taxon>Embryophyta</taxon>
        <taxon>Bryophyta</taxon>
        <taxon>Sphagnophytina</taxon>
        <taxon>Sphagnopsida</taxon>
        <taxon>Sphagnales</taxon>
        <taxon>Sphagnaceae</taxon>
        <taxon>Sphagnum</taxon>
    </lineage>
</organism>
<proteinExistence type="predicted"/>
<accession>A0ABP0U9A7</accession>
<dbReference type="Proteomes" id="UP001497512">
    <property type="component" value="Chromosome 2"/>
</dbReference>
<keyword evidence="1" id="KW-0812">Transmembrane</keyword>
<keyword evidence="3" id="KW-1185">Reference proteome</keyword>
<evidence type="ECO:0000256" key="1">
    <source>
        <dbReference type="SAM" id="Phobius"/>
    </source>
</evidence>
<keyword evidence="1" id="KW-1133">Transmembrane helix</keyword>